<evidence type="ECO:0000313" key="3">
    <source>
        <dbReference type="Proteomes" id="UP000231379"/>
    </source>
</evidence>
<keyword evidence="1" id="KW-0812">Transmembrane</keyword>
<evidence type="ECO:0000313" key="2">
    <source>
        <dbReference type="EMBL" id="PIR82785.1"/>
    </source>
</evidence>
<keyword evidence="1" id="KW-1133">Transmembrane helix</keyword>
<feature type="transmembrane region" description="Helical" evidence="1">
    <location>
        <begin position="112"/>
        <end position="131"/>
    </location>
</feature>
<accession>A0A2H0UAI0</accession>
<feature type="transmembrane region" description="Helical" evidence="1">
    <location>
        <begin position="80"/>
        <end position="100"/>
    </location>
</feature>
<gene>
    <name evidence="2" type="ORF">COU20_00455</name>
</gene>
<sequence>MPELREPLVREGDLSAYDAVYALVSQPVPSDPTMNALSNFLALSNAAIPIFMTLIVLALVIFVFRWIVSKPGTVSHRVALDGVARAAIGIFLVVNIWVLIRLVDLAVSFSDAAAYGIVFLALLLFGFWSAYNIGANILALSAAGTD</sequence>
<comment type="caution">
    <text evidence="2">The sequence shown here is derived from an EMBL/GenBank/DDBJ whole genome shotgun (WGS) entry which is preliminary data.</text>
</comment>
<reference evidence="3" key="1">
    <citation type="submission" date="2017-09" db="EMBL/GenBank/DDBJ databases">
        <title>Depth-based differentiation of microbial function through sediment-hosted aquifers and enrichment of novel symbionts in the deep terrestrial subsurface.</title>
        <authorList>
            <person name="Probst A.J."/>
            <person name="Ladd B."/>
            <person name="Jarett J.K."/>
            <person name="Geller-Mcgrath D.E."/>
            <person name="Sieber C.M.K."/>
            <person name="Emerson J.B."/>
            <person name="Anantharaman K."/>
            <person name="Thomas B.C."/>
            <person name="Malmstrom R."/>
            <person name="Stieglmeier M."/>
            <person name="Klingl A."/>
            <person name="Woyke T."/>
            <person name="Ryan C.M."/>
            <person name="Banfield J.F."/>
        </authorList>
    </citation>
    <scope>NUCLEOTIDE SEQUENCE [LARGE SCALE GENOMIC DNA]</scope>
</reference>
<dbReference type="Proteomes" id="UP000231379">
    <property type="component" value="Unassembled WGS sequence"/>
</dbReference>
<protein>
    <submittedName>
        <fullName evidence="2">Uncharacterized protein</fullName>
    </submittedName>
</protein>
<feature type="transmembrane region" description="Helical" evidence="1">
    <location>
        <begin position="46"/>
        <end position="68"/>
    </location>
</feature>
<dbReference type="AlphaFoldDB" id="A0A2H0UAI0"/>
<evidence type="ECO:0000256" key="1">
    <source>
        <dbReference type="SAM" id="Phobius"/>
    </source>
</evidence>
<keyword evidence="1" id="KW-0472">Membrane</keyword>
<dbReference type="EMBL" id="PFBM01000005">
    <property type="protein sequence ID" value="PIR82785.1"/>
    <property type="molecule type" value="Genomic_DNA"/>
</dbReference>
<name>A0A2H0UAI0_9BACT</name>
<proteinExistence type="predicted"/>
<organism evidence="2 3">
    <name type="scientific">Candidatus Kaiserbacteria bacterium CG10_big_fil_rev_8_21_14_0_10_59_10</name>
    <dbReference type="NCBI Taxonomy" id="1974612"/>
    <lineage>
        <taxon>Bacteria</taxon>
        <taxon>Candidatus Kaiseribacteriota</taxon>
    </lineage>
</organism>